<organism evidence="3 4">
    <name type="scientific">Phaseolus coccineus</name>
    <name type="common">Scarlet runner bean</name>
    <name type="synonym">Phaseolus multiflorus</name>
    <dbReference type="NCBI Taxonomy" id="3886"/>
    <lineage>
        <taxon>Eukaryota</taxon>
        <taxon>Viridiplantae</taxon>
        <taxon>Streptophyta</taxon>
        <taxon>Embryophyta</taxon>
        <taxon>Tracheophyta</taxon>
        <taxon>Spermatophyta</taxon>
        <taxon>Magnoliopsida</taxon>
        <taxon>eudicotyledons</taxon>
        <taxon>Gunneridae</taxon>
        <taxon>Pentapetalae</taxon>
        <taxon>rosids</taxon>
        <taxon>fabids</taxon>
        <taxon>Fabales</taxon>
        <taxon>Fabaceae</taxon>
        <taxon>Papilionoideae</taxon>
        <taxon>50 kb inversion clade</taxon>
        <taxon>NPAAA clade</taxon>
        <taxon>indigoferoid/millettioid clade</taxon>
        <taxon>Phaseoleae</taxon>
        <taxon>Phaseolus</taxon>
    </lineage>
</organism>
<reference evidence="3 4" key="1">
    <citation type="submission" date="2024-01" db="EMBL/GenBank/DDBJ databases">
        <title>The genomes of 5 underutilized Papilionoideae crops provide insights into root nodulation and disease resistanc.</title>
        <authorList>
            <person name="Jiang F."/>
        </authorList>
    </citation>
    <scope>NUCLEOTIDE SEQUENCE [LARGE SCALE GENOMIC DNA]</scope>
    <source>
        <strain evidence="3">JINMINGXINNONG_FW02</strain>
        <tissue evidence="3">Leaves</tissue>
    </source>
</reference>
<feature type="signal peptide" evidence="1">
    <location>
        <begin position="1"/>
        <end position="16"/>
    </location>
</feature>
<feature type="domain" description="Neprosin PEP catalytic" evidence="2">
    <location>
        <begin position="136"/>
        <end position="387"/>
    </location>
</feature>
<evidence type="ECO:0000256" key="1">
    <source>
        <dbReference type="SAM" id="SignalP"/>
    </source>
</evidence>
<name>A0AAN9RIA0_PHACN</name>
<sequence length="388" mass="43606">MIFILFFVLCLVNNHGNHEVYGIQRTHQEDLELERQLQLINKSPVKSLHTKFGYIVDCIDIYKQPAFDHPLLENHKLQRKPSFQNSFENTSVKNSSTKPIFGLEKDECPRGTVPIRRTTKDNLIQSKLLSNNHILDQDVVGLQIAEVYLLGDGPYYKVSGINSIYNPSLMRKDQMSLSHIWVQNGLDDATNKISVGWHVAPQFYGDTATYIYTSWTSNNFKKTGCFNLYCSGFVQTDPKKYIGSRVEQTSTYGGPMVVTAISIAKDPNTQNWWLNIEGSNIGYFPAKLFPNMSSADQVGWGGRTLTPPNTPSPRMGSGYFPDKNFGHACYFRQVSFQNESRTDYGPPLYDADTINDNPGCFGVEYYGDLGREAGYSLQFGGPGGECGN</sequence>
<keyword evidence="1" id="KW-0732">Signal</keyword>
<dbReference type="InterPro" id="IPR053168">
    <property type="entry name" value="Glutamic_endopeptidase"/>
</dbReference>
<proteinExistence type="predicted"/>
<dbReference type="Pfam" id="PF14365">
    <property type="entry name" value="Neprosin_AP"/>
    <property type="match status" value="1"/>
</dbReference>
<accession>A0AAN9RIA0</accession>
<dbReference type="PANTHER" id="PTHR31589">
    <property type="entry name" value="PROTEIN, PUTATIVE (DUF239)-RELATED-RELATED"/>
    <property type="match status" value="1"/>
</dbReference>
<dbReference type="InterPro" id="IPR004314">
    <property type="entry name" value="Neprosin"/>
</dbReference>
<dbReference type="PROSITE" id="PS52045">
    <property type="entry name" value="NEPROSIN_PEP_CD"/>
    <property type="match status" value="1"/>
</dbReference>
<keyword evidence="4" id="KW-1185">Reference proteome</keyword>
<evidence type="ECO:0000259" key="2">
    <source>
        <dbReference type="PROSITE" id="PS52045"/>
    </source>
</evidence>
<feature type="chain" id="PRO_5042840798" description="Neprosin PEP catalytic domain-containing protein" evidence="1">
    <location>
        <begin position="17"/>
        <end position="388"/>
    </location>
</feature>
<dbReference type="InterPro" id="IPR025521">
    <property type="entry name" value="Neprosin_propep"/>
</dbReference>
<dbReference type="PANTHER" id="PTHR31589:SF223">
    <property type="entry name" value="PROTEIN, PUTATIVE (DUF239)-RELATED"/>
    <property type="match status" value="1"/>
</dbReference>
<comment type="caution">
    <text evidence="3">The sequence shown here is derived from an EMBL/GenBank/DDBJ whole genome shotgun (WGS) entry which is preliminary data.</text>
</comment>
<gene>
    <name evidence="3" type="ORF">VNO80_05662</name>
</gene>
<dbReference type="AlphaFoldDB" id="A0AAN9RIA0"/>
<dbReference type="Pfam" id="PF03080">
    <property type="entry name" value="Neprosin"/>
    <property type="match status" value="1"/>
</dbReference>
<dbReference type="EMBL" id="JAYMYR010000003">
    <property type="protein sequence ID" value="KAK7372287.1"/>
    <property type="molecule type" value="Genomic_DNA"/>
</dbReference>
<dbReference type="Proteomes" id="UP001374584">
    <property type="component" value="Unassembled WGS sequence"/>
</dbReference>
<evidence type="ECO:0000313" key="4">
    <source>
        <dbReference type="Proteomes" id="UP001374584"/>
    </source>
</evidence>
<protein>
    <recommendedName>
        <fullName evidence="2">Neprosin PEP catalytic domain-containing protein</fullName>
    </recommendedName>
</protein>
<evidence type="ECO:0000313" key="3">
    <source>
        <dbReference type="EMBL" id="KAK7372287.1"/>
    </source>
</evidence>
<dbReference type="Gene3D" id="3.90.1320.10">
    <property type="entry name" value="Outer-capsid protein sigma 3, large lobe"/>
    <property type="match status" value="1"/>
</dbReference>